<feature type="domain" description="NADP-dependent oxidoreductase" evidence="1">
    <location>
        <begin position="26"/>
        <end position="324"/>
    </location>
</feature>
<dbReference type="InterPro" id="IPR020471">
    <property type="entry name" value="AKR"/>
</dbReference>
<dbReference type="EMBL" id="SNVW01000011">
    <property type="protein sequence ID" value="TDN42610.1"/>
    <property type="molecule type" value="Genomic_DNA"/>
</dbReference>
<organism evidence="2 3">
    <name type="scientific">Curtobacterium flaccumfaciens</name>
    <dbReference type="NCBI Taxonomy" id="2035"/>
    <lineage>
        <taxon>Bacteria</taxon>
        <taxon>Bacillati</taxon>
        <taxon>Actinomycetota</taxon>
        <taxon>Actinomycetes</taxon>
        <taxon>Micrococcales</taxon>
        <taxon>Microbacteriaceae</taxon>
        <taxon>Curtobacterium</taxon>
    </lineage>
</organism>
<dbReference type="Proteomes" id="UP000295764">
    <property type="component" value="Unassembled WGS sequence"/>
</dbReference>
<dbReference type="OrthoDB" id="9768851at2"/>
<dbReference type="PRINTS" id="PR00069">
    <property type="entry name" value="ALDKETRDTASE"/>
</dbReference>
<evidence type="ECO:0000313" key="3">
    <source>
        <dbReference type="Proteomes" id="UP000295764"/>
    </source>
</evidence>
<dbReference type="InterPro" id="IPR023210">
    <property type="entry name" value="NADP_OxRdtase_dom"/>
</dbReference>
<dbReference type="AlphaFoldDB" id="A0A4R6DDV8"/>
<dbReference type="RefSeq" id="WP_133520705.1">
    <property type="nucleotide sequence ID" value="NZ_SNVW01000011.1"/>
</dbReference>
<dbReference type="SUPFAM" id="SSF51430">
    <property type="entry name" value="NAD(P)-linked oxidoreductase"/>
    <property type="match status" value="1"/>
</dbReference>
<dbReference type="GO" id="GO:0016491">
    <property type="term" value="F:oxidoreductase activity"/>
    <property type="evidence" value="ECO:0007669"/>
    <property type="project" value="InterPro"/>
</dbReference>
<protein>
    <submittedName>
        <fullName evidence="2">D-threo-aldose 1-dehydrogenase</fullName>
    </submittedName>
</protein>
<name>A0A4R6DDV8_9MICO</name>
<dbReference type="PANTHER" id="PTHR42686:SF1">
    <property type="entry name" value="GH17980P-RELATED"/>
    <property type="match status" value="1"/>
</dbReference>
<sequence>MSSADVALDVVPDAGLPDLDRGPFWLGGAGIANLLHAVSDEDARATVDAAWDAGVRGFDTAPHYGLGLSERRLGAALADRPRSDYLVSTKVGRLLVPGRGDGDDLASGGFAVPDDLVRQWDPSPSGVRRSLDESLGRLGLDHVDIAYLHDPDVYSLTDGLAQALPTLAELRDAGVVRAVGVGSNSVAALEAAVETGLCDVVMLAGRYTLLEQPAAALVARCEVLGVAVVAVGVYNSGLLGHTRPDASATYDYATAPASVLARANAIADVCERHGVTLPEAALAFPLRAAAVRAIALGAQSAEQVRQNAARAAAAVPAELWEDLRAAGLLDA</sequence>
<dbReference type="Gene3D" id="3.20.20.100">
    <property type="entry name" value="NADP-dependent oxidoreductase domain"/>
    <property type="match status" value="1"/>
</dbReference>
<dbReference type="STRING" id="2035.RU06_13110"/>
<dbReference type="PANTHER" id="PTHR42686">
    <property type="entry name" value="GH17980P-RELATED"/>
    <property type="match status" value="1"/>
</dbReference>
<comment type="caution">
    <text evidence="2">The sequence shown here is derived from an EMBL/GenBank/DDBJ whole genome shotgun (WGS) entry which is preliminary data.</text>
</comment>
<gene>
    <name evidence="2" type="ORF">EDF64_11187</name>
</gene>
<dbReference type="InterPro" id="IPR044477">
    <property type="entry name" value="FDH-like"/>
</dbReference>
<dbReference type="InterPro" id="IPR036812">
    <property type="entry name" value="NAD(P)_OxRdtase_dom_sf"/>
</dbReference>
<reference evidence="2 3" key="1">
    <citation type="submission" date="2019-03" db="EMBL/GenBank/DDBJ databases">
        <title>Genomic analyses of the natural microbiome of Caenorhabditis elegans.</title>
        <authorList>
            <person name="Samuel B."/>
        </authorList>
    </citation>
    <scope>NUCLEOTIDE SEQUENCE [LARGE SCALE GENOMIC DNA]</scope>
    <source>
        <strain evidence="2 3">JUb65</strain>
    </source>
</reference>
<proteinExistence type="predicted"/>
<evidence type="ECO:0000313" key="2">
    <source>
        <dbReference type="EMBL" id="TDN42610.1"/>
    </source>
</evidence>
<dbReference type="CDD" id="cd19162">
    <property type="entry name" value="AKR_FDH"/>
    <property type="match status" value="1"/>
</dbReference>
<evidence type="ECO:0000259" key="1">
    <source>
        <dbReference type="Pfam" id="PF00248"/>
    </source>
</evidence>
<dbReference type="GO" id="GO:0005829">
    <property type="term" value="C:cytosol"/>
    <property type="evidence" value="ECO:0007669"/>
    <property type="project" value="TreeGrafter"/>
</dbReference>
<dbReference type="Pfam" id="PF00248">
    <property type="entry name" value="Aldo_ket_red"/>
    <property type="match status" value="1"/>
</dbReference>
<accession>A0A4R6DDV8</accession>